<keyword evidence="1" id="KW-0472">Membrane</keyword>
<dbReference type="Proteomes" id="UP000753802">
    <property type="component" value="Unassembled WGS sequence"/>
</dbReference>
<keyword evidence="3" id="KW-1185">Reference proteome</keyword>
<accession>A0ABW9ZSD7</accession>
<dbReference type="EMBL" id="JAACJS010000012">
    <property type="protein sequence ID" value="NCI50024.1"/>
    <property type="molecule type" value="Genomic_DNA"/>
</dbReference>
<feature type="transmembrane region" description="Helical" evidence="1">
    <location>
        <begin position="81"/>
        <end position="101"/>
    </location>
</feature>
<dbReference type="RefSeq" id="WP_161818339.1">
    <property type="nucleotide sequence ID" value="NZ_JAACJS010000012.1"/>
</dbReference>
<comment type="caution">
    <text evidence="2">The sequence shown here is derived from an EMBL/GenBank/DDBJ whole genome shotgun (WGS) entry which is preliminary data.</text>
</comment>
<evidence type="ECO:0000313" key="2">
    <source>
        <dbReference type="EMBL" id="NCI50024.1"/>
    </source>
</evidence>
<gene>
    <name evidence="2" type="ORF">GWC95_08830</name>
</gene>
<feature type="transmembrane region" description="Helical" evidence="1">
    <location>
        <begin position="54"/>
        <end position="74"/>
    </location>
</feature>
<proteinExistence type="predicted"/>
<keyword evidence="1" id="KW-1133">Transmembrane helix</keyword>
<evidence type="ECO:0000256" key="1">
    <source>
        <dbReference type="SAM" id="Phobius"/>
    </source>
</evidence>
<protein>
    <submittedName>
        <fullName evidence="2">Uncharacterized protein</fullName>
    </submittedName>
</protein>
<name>A0ABW9ZSD7_9BACT</name>
<keyword evidence="1" id="KW-0812">Transmembrane</keyword>
<evidence type="ECO:0000313" key="3">
    <source>
        <dbReference type="Proteomes" id="UP000753802"/>
    </source>
</evidence>
<reference evidence="2 3" key="1">
    <citation type="submission" date="2020-01" db="EMBL/GenBank/DDBJ databases">
        <title>Genome analysis.</title>
        <authorList>
            <person name="Wu S."/>
            <person name="Wang G."/>
        </authorList>
    </citation>
    <scope>NUCLEOTIDE SEQUENCE [LARGE SCALE GENOMIC DNA]</scope>
    <source>
        <strain evidence="2 3">SYL130</strain>
    </source>
</reference>
<organism evidence="2 3">
    <name type="scientific">Sediminibacterium roseum</name>
    <dbReference type="NCBI Taxonomy" id="1978412"/>
    <lineage>
        <taxon>Bacteria</taxon>
        <taxon>Pseudomonadati</taxon>
        <taxon>Bacteroidota</taxon>
        <taxon>Chitinophagia</taxon>
        <taxon>Chitinophagales</taxon>
        <taxon>Chitinophagaceae</taxon>
        <taxon>Sediminibacterium</taxon>
    </lineage>
</organism>
<feature type="transmembrane region" description="Helical" evidence="1">
    <location>
        <begin position="107"/>
        <end position="125"/>
    </location>
</feature>
<sequence length="131" mass="14803">MQRLRTISICLLSITSLLGLLRGYRMSNYGGDDSLLYPYPRDTIKATVFSNYAILGWIVFSLIGLFSVLVIVSIVKNFRNYGYLVIVEGIFLTFLTAIHILLTGFVFAHFFIIPVCFAVLILGVLQVPREF</sequence>